<reference evidence="7 8" key="1">
    <citation type="submission" date="2017-07" db="EMBL/GenBank/DDBJ databases">
        <title>Draft Genome Sequences of Select Purple Nonsulfur Bacteria.</title>
        <authorList>
            <person name="Lasarre B."/>
            <person name="Mckinlay J.B."/>
        </authorList>
    </citation>
    <scope>NUCLEOTIDE SEQUENCE [LARGE SCALE GENOMIC DNA]</scope>
    <source>
        <strain evidence="7 8">DSM 5909</strain>
    </source>
</reference>
<dbReference type="Gene3D" id="1.20.1260.100">
    <property type="entry name" value="TspO/MBR protein"/>
    <property type="match status" value="1"/>
</dbReference>
<keyword evidence="3 6" id="KW-0812">Transmembrane</keyword>
<protein>
    <submittedName>
        <fullName evidence="7">TspO protein</fullName>
    </submittedName>
</protein>
<organism evidence="7 8">
    <name type="scientific">Rhodoplanes roseus</name>
    <dbReference type="NCBI Taxonomy" id="29409"/>
    <lineage>
        <taxon>Bacteria</taxon>
        <taxon>Pseudomonadati</taxon>
        <taxon>Pseudomonadota</taxon>
        <taxon>Alphaproteobacteria</taxon>
        <taxon>Hyphomicrobiales</taxon>
        <taxon>Nitrobacteraceae</taxon>
        <taxon>Rhodoplanes</taxon>
    </lineage>
</organism>
<keyword evidence="5 6" id="KW-0472">Membrane</keyword>
<dbReference type="Pfam" id="PF03073">
    <property type="entry name" value="TspO_MBR"/>
    <property type="match status" value="1"/>
</dbReference>
<proteinExistence type="inferred from homology"/>
<comment type="caution">
    <text evidence="7">The sequence shown here is derived from an EMBL/GenBank/DDBJ whole genome shotgun (WGS) entry which is preliminary data.</text>
</comment>
<dbReference type="InterPro" id="IPR004307">
    <property type="entry name" value="TspO_MBR"/>
</dbReference>
<dbReference type="Proteomes" id="UP000249130">
    <property type="component" value="Unassembled WGS sequence"/>
</dbReference>
<accession>A0A327L477</accession>
<dbReference type="EMBL" id="NPEX01000021">
    <property type="protein sequence ID" value="RAI45217.1"/>
    <property type="molecule type" value="Genomic_DNA"/>
</dbReference>
<feature type="transmembrane region" description="Helical" evidence="6">
    <location>
        <begin position="116"/>
        <end position="134"/>
    </location>
</feature>
<dbReference type="GO" id="GO:0016020">
    <property type="term" value="C:membrane"/>
    <property type="evidence" value="ECO:0007669"/>
    <property type="project" value="UniProtKB-SubCell"/>
</dbReference>
<dbReference type="AlphaFoldDB" id="A0A327L477"/>
<name>A0A327L477_9BRAD</name>
<keyword evidence="4 6" id="KW-1133">Transmembrane helix</keyword>
<comment type="subcellular location">
    <subcellularLocation>
        <location evidence="1">Membrane</location>
        <topology evidence="1">Multi-pass membrane protein</topology>
    </subcellularLocation>
</comment>
<sequence>MTLRVDLKPEPHARGFLGPLALAALFTAVVAAIGGELTQLGAWYQQLTKPWWQPPDYAFPIVWTTVFALSSIAMAFAWRDVTCSRRRGVVVALFGIVGGLNILWSYLFFRLQRPDFALYEVGFLWLAVFLMVIAPMRDSKLASLLFFPYLAWVTIASYLTWTVVQLNGPFS</sequence>
<gene>
    <name evidence="7" type="ORF">CH341_05100</name>
</gene>
<dbReference type="RefSeq" id="WP_111417958.1">
    <property type="nucleotide sequence ID" value="NZ_NPEX01000021.1"/>
</dbReference>
<evidence type="ECO:0000256" key="2">
    <source>
        <dbReference type="ARBA" id="ARBA00007524"/>
    </source>
</evidence>
<feature type="transmembrane region" description="Helical" evidence="6">
    <location>
        <begin position="141"/>
        <end position="161"/>
    </location>
</feature>
<evidence type="ECO:0000313" key="8">
    <source>
        <dbReference type="Proteomes" id="UP000249130"/>
    </source>
</evidence>
<dbReference type="InterPro" id="IPR038330">
    <property type="entry name" value="TspO/MBR-related_sf"/>
</dbReference>
<dbReference type="OrthoDB" id="9795496at2"/>
<evidence type="ECO:0000256" key="5">
    <source>
        <dbReference type="ARBA" id="ARBA00023136"/>
    </source>
</evidence>
<dbReference type="CDD" id="cd15904">
    <property type="entry name" value="TSPO_MBR"/>
    <property type="match status" value="1"/>
</dbReference>
<evidence type="ECO:0000256" key="1">
    <source>
        <dbReference type="ARBA" id="ARBA00004141"/>
    </source>
</evidence>
<evidence type="ECO:0000256" key="6">
    <source>
        <dbReference type="SAM" id="Phobius"/>
    </source>
</evidence>
<evidence type="ECO:0000256" key="4">
    <source>
        <dbReference type="ARBA" id="ARBA00022989"/>
    </source>
</evidence>
<keyword evidence="8" id="KW-1185">Reference proteome</keyword>
<dbReference type="FunFam" id="1.20.1260.100:FF:000001">
    <property type="entry name" value="translocator protein 2"/>
    <property type="match status" value="1"/>
</dbReference>
<evidence type="ECO:0000313" key="7">
    <source>
        <dbReference type="EMBL" id="RAI45217.1"/>
    </source>
</evidence>
<comment type="similarity">
    <text evidence="2">Belongs to the TspO/BZRP family.</text>
</comment>
<dbReference type="PIRSF" id="PIRSF005859">
    <property type="entry name" value="PBR"/>
    <property type="match status" value="1"/>
</dbReference>
<dbReference type="PANTHER" id="PTHR10057">
    <property type="entry name" value="PERIPHERAL-TYPE BENZODIAZEPINE RECEPTOR"/>
    <property type="match status" value="1"/>
</dbReference>
<feature type="transmembrane region" description="Helical" evidence="6">
    <location>
        <begin position="57"/>
        <end position="78"/>
    </location>
</feature>
<dbReference type="GO" id="GO:0033013">
    <property type="term" value="P:tetrapyrrole metabolic process"/>
    <property type="evidence" value="ECO:0007669"/>
    <property type="project" value="UniProtKB-ARBA"/>
</dbReference>
<evidence type="ECO:0000256" key="3">
    <source>
        <dbReference type="ARBA" id="ARBA00022692"/>
    </source>
</evidence>
<dbReference type="PANTHER" id="PTHR10057:SF0">
    <property type="entry name" value="TRANSLOCATOR PROTEIN"/>
    <property type="match status" value="1"/>
</dbReference>
<feature type="transmembrane region" description="Helical" evidence="6">
    <location>
        <begin position="90"/>
        <end position="110"/>
    </location>
</feature>